<keyword evidence="3" id="KW-1185">Reference proteome</keyword>
<evidence type="ECO:0000313" key="3">
    <source>
        <dbReference type="Proteomes" id="UP000078200"/>
    </source>
</evidence>
<reference evidence="2" key="1">
    <citation type="submission" date="2020-05" db="UniProtKB">
        <authorList>
            <consortium name="EnsemblMetazoa"/>
        </authorList>
    </citation>
    <scope>IDENTIFICATION</scope>
    <source>
        <strain evidence="2">TTRI</strain>
    </source>
</reference>
<dbReference type="Proteomes" id="UP000078200">
    <property type="component" value="Unassembled WGS sequence"/>
</dbReference>
<evidence type="ECO:0000313" key="2">
    <source>
        <dbReference type="EnsemblMetazoa" id="GAUT042234-PA"/>
    </source>
</evidence>
<proteinExistence type="predicted"/>
<feature type="region of interest" description="Disordered" evidence="1">
    <location>
        <begin position="131"/>
        <end position="151"/>
    </location>
</feature>
<accession>A0A1A9VN38</accession>
<name>A0A1A9VN38_GLOAU</name>
<evidence type="ECO:0000256" key="1">
    <source>
        <dbReference type="SAM" id="MobiDB-lite"/>
    </source>
</evidence>
<organism evidence="2 3">
    <name type="scientific">Glossina austeni</name>
    <name type="common">Savannah tsetse fly</name>
    <dbReference type="NCBI Taxonomy" id="7395"/>
    <lineage>
        <taxon>Eukaryota</taxon>
        <taxon>Metazoa</taxon>
        <taxon>Ecdysozoa</taxon>
        <taxon>Arthropoda</taxon>
        <taxon>Hexapoda</taxon>
        <taxon>Insecta</taxon>
        <taxon>Pterygota</taxon>
        <taxon>Neoptera</taxon>
        <taxon>Endopterygota</taxon>
        <taxon>Diptera</taxon>
        <taxon>Brachycera</taxon>
        <taxon>Muscomorpha</taxon>
        <taxon>Hippoboscoidea</taxon>
        <taxon>Glossinidae</taxon>
        <taxon>Glossina</taxon>
    </lineage>
</organism>
<dbReference type="EnsemblMetazoa" id="GAUT042234-RA">
    <property type="protein sequence ID" value="GAUT042234-PA"/>
    <property type="gene ID" value="GAUT042234"/>
</dbReference>
<protein>
    <recommendedName>
        <fullName evidence="4">DUF4777 domain-containing protein</fullName>
    </recommendedName>
</protein>
<evidence type="ECO:0008006" key="4">
    <source>
        <dbReference type="Google" id="ProtNLM"/>
    </source>
</evidence>
<sequence length="151" mass="17418">MYIYAKVYKVKFRQALVNRTLVNMPLIRSELLSGVLSDLCYPISLKEIFKNICHHHPEVSAHFLTNIKTALDAGMRYGYIDKINDQYHALTYSVFEDLSDQPLRSELERSDLFYMKPLDLNRGLEYHSGMSEAVDSDSDEGEISENGDFKN</sequence>
<feature type="compositionally biased region" description="Acidic residues" evidence="1">
    <location>
        <begin position="134"/>
        <end position="145"/>
    </location>
</feature>
<dbReference type="VEuPathDB" id="VectorBase:GAUT042234"/>
<dbReference type="AlphaFoldDB" id="A0A1A9VN38"/>